<keyword evidence="6" id="KW-1185">Reference proteome</keyword>
<dbReference type="SUPFAM" id="SSF53383">
    <property type="entry name" value="PLP-dependent transferases"/>
    <property type="match status" value="1"/>
</dbReference>
<dbReference type="GO" id="GO:0030170">
    <property type="term" value="F:pyridoxal phosphate binding"/>
    <property type="evidence" value="ECO:0007669"/>
    <property type="project" value="InterPro"/>
</dbReference>
<comment type="cofactor">
    <cofactor evidence="1">
        <name>pyridoxal 5'-phosphate</name>
        <dbReference type="ChEBI" id="CHEBI:597326"/>
    </cofactor>
</comment>
<keyword evidence="5" id="KW-0032">Aminotransferase</keyword>
<reference evidence="5" key="1">
    <citation type="submission" date="2016-01" db="EMBL/GenBank/DDBJ databases">
        <authorList>
            <person name="Peeters C."/>
        </authorList>
    </citation>
    <scope>NUCLEOTIDE SEQUENCE [LARGE SCALE GENOMIC DNA]</scope>
    <source>
        <strain evidence="5">LMG 29317</strain>
    </source>
</reference>
<dbReference type="InterPro" id="IPR005814">
    <property type="entry name" value="Aminotrans_3"/>
</dbReference>
<evidence type="ECO:0000313" key="6">
    <source>
        <dbReference type="Proteomes" id="UP000055019"/>
    </source>
</evidence>
<dbReference type="EMBL" id="FCOM02000019">
    <property type="protein sequence ID" value="SAL71813.1"/>
    <property type="molecule type" value="Genomic_DNA"/>
</dbReference>
<dbReference type="AlphaFoldDB" id="A0A158JTK1"/>
<dbReference type="Gene3D" id="3.40.640.10">
    <property type="entry name" value="Type I PLP-dependent aspartate aminotransferase-like (Major domain)"/>
    <property type="match status" value="1"/>
</dbReference>
<proteinExistence type="inferred from homology"/>
<comment type="caution">
    <text evidence="5">The sequence shown here is derived from an EMBL/GenBank/DDBJ whole genome shotgun (WGS) entry which is preliminary data.</text>
</comment>
<dbReference type="CDD" id="cd00610">
    <property type="entry name" value="OAT_like"/>
    <property type="match status" value="1"/>
</dbReference>
<dbReference type="PANTHER" id="PTHR45688:SF13">
    <property type="entry name" value="ALANINE--GLYOXYLATE AMINOTRANSFERASE 2-LIKE"/>
    <property type="match status" value="1"/>
</dbReference>
<dbReference type="PROSITE" id="PS00600">
    <property type="entry name" value="AA_TRANSFER_CLASS_3"/>
    <property type="match status" value="1"/>
</dbReference>
<gene>
    <name evidence="5" type="ORF">AWB74_04260</name>
</gene>
<evidence type="ECO:0000313" key="5">
    <source>
        <dbReference type="EMBL" id="SAL71813.1"/>
    </source>
</evidence>
<dbReference type="Proteomes" id="UP000055019">
    <property type="component" value="Unassembled WGS sequence"/>
</dbReference>
<name>A0A158JTK1_9BURK</name>
<protein>
    <submittedName>
        <fullName evidence="5">Class III aminotransferase</fullName>
    </submittedName>
</protein>
<keyword evidence="3 4" id="KW-0663">Pyridoxal phosphate</keyword>
<keyword evidence="5" id="KW-0808">Transferase</keyword>
<organism evidence="5 6">
    <name type="scientific">Caballeronia arvi</name>
    <dbReference type="NCBI Taxonomy" id="1777135"/>
    <lineage>
        <taxon>Bacteria</taxon>
        <taxon>Pseudomonadati</taxon>
        <taxon>Pseudomonadota</taxon>
        <taxon>Betaproteobacteria</taxon>
        <taxon>Burkholderiales</taxon>
        <taxon>Burkholderiaceae</taxon>
        <taxon>Caballeronia</taxon>
    </lineage>
</organism>
<dbReference type="InterPro" id="IPR015422">
    <property type="entry name" value="PyrdxlP-dep_Trfase_small"/>
</dbReference>
<sequence>MSEVIKARGKMNNSFDPQSAEKLEPVTRKMVEQRARLLGPSYRLFYSEPVDFVRGEGVKLWDSHGNEYLDAYNNVVSVGHGHPKVVEAISEQMKTLCTHTRYLHPNILEYAEALRPTFGGTIGDTGHTIFTCTGSEANDLALRIAKHHTGKQGVIVTSEAYHGNSDATAAFSPSLGEYSPLGTWVRRVPAPDSYRIDPANLGQWLADHVQAKIDDLERHGDGLAAFVVDSLFTSDGIYSHPVDVLKPVIDVVHKAGGLFVADEVQSGFARTGDKMWGYQRHGIDPDIITMGKPMGNGYPVAGIGVRHDVVDEFGRDMRYFNTFGGNTVAMAAARAVLSVIKEEGLQENAARVGKVLLDGLNSIAKESAIVGDVRGAGLYIGVEIVRDKASKEADKARAAAIVGEMRNRRVLISATGFNGNVLKIRPPLVFSAADAERFLEVIRSVLKTV</sequence>
<dbReference type="InterPro" id="IPR049704">
    <property type="entry name" value="Aminotrans_3_PPA_site"/>
</dbReference>
<dbReference type="InterPro" id="IPR015421">
    <property type="entry name" value="PyrdxlP-dep_Trfase_major"/>
</dbReference>
<accession>A0A158JTK1</accession>
<evidence type="ECO:0000256" key="2">
    <source>
        <dbReference type="ARBA" id="ARBA00008954"/>
    </source>
</evidence>
<evidence type="ECO:0000256" key="3">
    <source>
        <dbReference type="ARBA" id="ARBA00022898"/>
    </source>
</evidence>
<comment type="similarity">
    <text evidence="2 4">Belongs to the class-III pyridoxal-phosphate-dependent aminotransferase family.</text>
</comment>
<dbReference type="Pfam" id="PF00202">
    <property type="entry name" value="Aminotran_3"/>
    <property type="match status" value="1"/>
</dbReference>
<dbReference type="Gene3D" id="3.90.1150.10">
    <property type="entry name" value="Aspartate Aminotransferase, domain 1"/>
    <property type="match status" value="1"/>
</dbReference>
<dbReference type="GO" id="GO:0008483">
    <property type="term" value="F:transaminase activity"/>
    <property type="evidence" value="ECO:0007669"/>
    <property type="project" value="UniProtKB-KW"/>
</dbReference>
<dbReference type="PIRSF" id="PIRSF000521">
    <property type="entry name" value="Transaminase_4ab_Lys_Orn"/>
    <property type="match status" value="1"/>
</dbReference>
<evidence type="ECO:0000256" key="4">
    <source>
        <dbReference type="RuleBase" id="RU003560"/>
    </source>
</evidence>
<dbReference type="PANTHER" id="PTHR45688">
    <property type="match status" value="1"/>
</dbReference>
<dbReference type="InterPro" id="IPR015424">
    <property type="entry name" value="PyrdxlP-dep_Trfase"/>
</dbReference>
<evidence type="ECO:0000256" key="1">
    <source>
        <dbReference type="ARBA" id="ARBA00001933"/>
    </source>
</evidence>